<evidence type="ECO:0000256" key="5">
    <source>
        <dbReference type="ARBA" id="ARBA00023239"/>
    </source>
</evidence>
<gene>
    <name evidence="8" type="primary">folB</name>
    <name evidence="8" type="ORF">ACFFK0_27240</name>
</gene>
<dbReference type="GO" id="GO:0004150">
    <property type="term" value="F:dihydroneopterin aldolase activity"/>
    <property type="evidence" value="ECO:0007669"/>
    <property type="project" value="UniProtKB-EC"/>
</dbReference>
<reference evidence="8 9" key="1">
    <citation type="submission" date="2024-09" db="EMBL/GenBank/DDBJ databases">
        <authorList>
            <person name="Sun Q."/>
            <person name="Mori K."/>
        </authorList>
    </citation>
    <scope>NUCLEOTIDE SEQUENCE [LARGE SCALE GENOMIC DNA]</scope>
    <source>
        <strain evidence="8 9">CCM 7759</strain>
    </source>
</reference>
<dbReference type="NCBIfam" id="TIGR00526">
    <property type="entry name" value="folB_dom"/>
    <property type="match status" value="1"/>
</dbReference>
<dbReference type="SMART" id="SM00905">
    <property type="entry name" value="FolB"/>
    <property type="match status" value="1"/>
</dbReference>
<dbReference type="SUPFAM" id="SSF55620">
    <property type="entry name" value="Tetrahydrobiopterin biosynthesis enzymes-like"/>
    <property type="match status" value="1"/>
</dbReference>
<proteinExistence type="inferred from homology"/>
<feature type="domain" description="Dihydroneopterin aldolase/epimerase" evidence="7">
    <location>
        <begin position="11"/>
        <end position="124"/>
    </location>
</feature>
<dbReference type="InterPro" id="IPR043133">
    <property type="entry name" value="GTP-CH-I_C/QueF"/>
</dbReference>
<evidence type="ECO:0000313" key="8">
    <source>
        <dbReference type="EMBL" id="MFC0216095.1"/>
    </source>
</evidence>
<evidence type="ECO:0000256" key="4">
    <source>
        <dbReference type="ARBA" id="ARBA00022909"/>
    </source>
</evidence>
<dbReference type="EMBL" id="JBHLWN010000110">
    <property type="protein sequence ID" value="MFC0216095.1"/>
    <property type="molecule type" value="Genomic_DNA"/>
</dbReference>
<comment type="catalytic activity">
    <reaction evidence="1 6">
        <text>7,8-dihydroneopterin = 6-hydroxymethyl-7,8-dihydropterin + glycolaldehyde</text>
        <dbReference type="Rhea" id="RHEA:10540"/>
        <dbReference type="ChEBI" id="CHEBI:17001"/>
        <dbReference type="ChEBI" id="CHEBI:17071"/>
        <dbReference type="ChEBI" id="CHEBI:44841"/>
        <dbReference type="EC" id="4.1.2.25"/>
    </reaction>
</comment>
<name>A0ABV6DTW0_9BACL</name>
<dbReference type="PANTHER" id="PTHR42844:SF1">
    <property type="entry name" value="DIHYDRONEOPTERIN ALDOLASE 1-RELATED"/>
    <property type="match status" value="1"/>
</dbReference>
<dbReference type="PANTHER" id="PTHR42844">
    <property type="entry name" value="DIHYDRONEOPTERIN ALDOLASE 1-RELATED"/>
    <property type="match status" value="1"/>
</dbReference>
<keyword evidence="4 6" id="KW-0289">Folate biosynthesis</keyword>
<sequence>MNEAAPQLDSIIMSGMLFYGYHGAFPEETRLGQRFMLDVTMRLPLEQAGRYDDLEQTINYADAYALIKGIVEGEPVKLLETLAERVAMELFHTYTRIHELTVRVTKLHPPFGGQLQGVSVEIHRKRA</sequence>
<evidence type="ECO:0000256" key="1">
    <source>
        <dbReference type="ARBA" id="ARBA00001353"/>
    </source>
</evidence>
<evidence type="ECO:0000259" key="7">
    <source>
        <dbReference type="SMART" id="SM00905"/>
    </source>
</evidence>
<comment type="caution">
    <text evidence="8">The sequence shown here is derived from an EMBL/GenBank/DDBJ whole genome shotgun (WGS) entry which is preliminary data.</text>
</comment>
<dbReference type="Gene3D" id="3.30.1130.10">
    <property type="match status" value="1"/>
</dbReference>
<dbReference type="NCBIfam" id="TIGR00525">
    <property type="entry name" value="folB"/>
    <property type="match status" value="1"/>
</dbReference>
<evidence type="ECO:0000256" key="6">
    <source>
        <dbReference type="RuleBase" id="RU362079"/>
    </source>
</evidence>
<evidence type="ECO:0000256" key="3">
    <source>
        <dbReference type="ARBA" id="ARBA00005708"/>
    </source>
</evidence>
<dbReference type="Proteomes" id="UP001589776">
    <property type="component" value="Unassembled WGS sequence"/>
</dbReference>
<keyword evidence="5 6" id="KW-0456">Lyase</keyword>
<evidence type="ECO:0000256" key="2">
    <source>
        <dbReference type="ARBA" id="ARBA00005013"/>
    </source>
</evidence>
<comment type="pathway">
    <text evidence="2 6">Cofactor biosynthesis; tetrahydrofolate biosynthesis; 2-amino-4-hydroxy-6-hydroxymethyl-7,8-dihydropteridine diphosphate from 7,8-dihydroneopterin triphosphate: step 3/4.</text>
</comment>
<keyword evidence="9" id="KW-1185">Reference proteome</keyword>
<dbReference type="EC" id="4.1.2.25" evidence="6"/>
<dbReference type="Pfam" id="PF02152">
    <property type="entry name" value="FolB"/>
    <property type="match status" value="1"/>
</dbReference>
<comment type="function">
    <text evidence="6">Catalyzes the conversion of 7,8-dihydroneopterin to 6-hydroxymethyl-7,8-dihydropterin.</text>
</comment>
<dbReference type="InterPro" id="IPR006157">
    <property type="entry name" value="FolB_dom"/>
</dbReference>
<protein>
    <recommendedName>
        <fullName evidence="6">7,8-dihydroneopterin aldolase</fullName>
        <ecNumber evidence="6">4.1.2.25</ecNumber>
    </recommendedName>
</protein>
<comment type="similarity">
    <text evidence="3 6">Belongs to the DHNA family.</text>
</comment>
<dbReference type="CDD" id="cd00534">
    <property type="entry name" value="DHNA_DHNTPE"/>
    <property type="match status" value="1"/>
</dbReference>
<organism evidence="8 9">
    <name type="scientific">Paenibacillus chartarius</name>
    <dbReference type="NCBI Taxonomy" id="747481"/>
    <lineage>
        <taxon>Bacteria</taxon>
        <taxon>Bacillati</taxon>
        <taxon>Bacillota</taxon>
        <taxon>Bacilli</taxon>
        <taxon>Bacillales</taxon>
        <taxon>Paenibacillaceae</taxon>
        <taxon>Paenibacillus</taxon>
    </lineage>
</organism>
<accession>A0ABV6DTW0</accession>
<dbReference type="RefSeq" id="WP_377473930.1">
    <property type="nucleotide sequence ID" value="NZ_JBHLWN010000110.1"/>
</dbReference>
<dbReference type="InterPro" id="IPR006156">
    <property type="entry name" value="Dihydroneopterin_aldolase"/>
</dbReference>
<evidence type="ECO:0000313" key="9">
    <source>
        <dbReference type="Proteomes" id="UP001589776"/>
    </source>
</evidence>